<dbReference type="EMBL" id="BMCG01000005">
    <property type="protein sequence ID" value="GGC14939.1"/>
    <property type="molecule type" value="Genomic_DNA"/>
</dbReference>
<dbReference type="Pfam" id="PF20567">
    <property type="entry name" value="DUF6776"/>
    <property type="match status" value="1"/>
</dbReference>
<evidence type="ECO:0000313" key="4">
    <source>
        <dbReference type="Proteomes" id="UP000620266"/>
    </source>
</evidence>
<evidence type="ECO:0000256" key="2">
    <source>
        <dbReference type="SAM" id="Phobius"/>
    </source>
</evidence>
<feature type="transmembrane region" description="Helical" evidence="2">
    <location>
        <begin position="35"/>
        <end position="57"/>
    </location>
</feature>
<dbReference type="Proteomes" id="UP000620266">
    <property type="component" value="Unassembled WGS sequence"/>
</dbReference>
<proteinExistence type="predicted"/>
<keyword evidence="2" id="KW-0472">Membrane</keyword>
<reference evidence="3" key="2">
    <citation type="submission" date="2020-09" db="EMBL/GenBank/DDBJ databases">
        <authorList>
            <person name="Sun Q."/>
            <person name="Sedlacek I."/>
        </authorList>
    </citation>
    <scope>NUCLEOTIDE SEQUENCE</scope>
    <source>
        <strain evidence="3">CCM 7086</strain>
    </source>
</reference>
<dbReference type="InterPro" id="IPR046703">
    <property type="entry name" value="DUF6776"/>
</dbReference>
<keyword evidence="1" id="KW-0175">Coiled coil</keyword>
<evidence type="ECO:0000313" key="3">
    <source>
        <dbReference type="EMBL" id="GGC14939.1"/>
    </source>
</evidence>
<reference evidence="3" key="1">
    <citation type="journal article" date="2014" name="Int. J. Syst. Evol. Microbiol.">
        <title>Complete genome sequence of Corynebacterium casei LMG S-19264T (=DSM 44701T), isolated from a smear-ripened cheese.</title>
        <authorList>
            <consortium name="US DOE Joint Genome Institute (JGI-PGF)"/>
            <person name="Walter F."/>
            <person name="Albersmeier A."/>
            <person name="Kalinowski J."/>
            <person name="Ruckert C."/>
        </authorList>
    </citation>
    <scope>NUCLEOTIDE SEQUENCE</scope>
    <source>
        <strain evidence="3">CCM 7086</strain>
    </source>
</reference>
<keyword evidence="2" id="KW-1133">Transmembrane helix</keyword>
<name>A0A8J2UPY4_9BURK</name>
<protein>
    <submittedName>
        <fullName evidence="3">Uncharacterized protein</fullName>
    </submittedName>
</protein>
<feature type="coiled-coil region" evidence="1">
    <location>
        <begin position="75"/>
        <end position="130"/>
    </location>
</feature>
<dbReference type="AlphaFoldDB" id="A0A8J2UPY4"/>
<evidence type="ECO:0000256" key="1">
    <source>
        <dbReference type="SAM" id="Coils"/>
    </source>
</evidence>
<organism evidence="3 4">
    <name type="scientific">Oxalicibacterium flavum</name>
    <dbReference type="NCBI Taxonomy" id="179467"/>
    <lineage>
        <taxon>Bacteria</taxon>
        <taxon>Pseudomonadati</taxon>
        <taxon>Pseudomonadota</taxon>
        <taxon>Betaproteobacteria</taxon>
        <taxon>Burkholderiales</taxon>
        <taxon>Oxalobacteraceae</taxon>
        <taxon>Oxalicibacterium</taxon>
    </lineage>
</organism>
<gene>
    <name evidence="3" type="ORF">GCM10007205_24820</name>
</gene>
<keyword evidence="4" id="KW-1185">Reference proteome</keyword>
<sequence length="251" mass="28086">MNAPKPVFKSLKRKLWLSRWSVGAPRMTIRNHLPWPLRAIFIAIVVGLGGAVAMWAYDAGRNFTGFGDRPTASQFEALRGELQQVEKERDDYRATVNAAESRLNIEKAMQAQLAEQVRALEAQNGKLKEDLAFFDSLLPTATGSSGLTIRRLKAEMVDPTHLRYRMLLMQGGRGTREFNGSYQLVVTLVQNDKSAMITFPKPESAGAYRLSFKHYQRVEGVLDVPPDAVVKSVQIKVLERGAVRAQQSENL</sequence>
<dbReference type="RefSeq" id="WP_188396626.1">
    <property type="nucleotide sequence ID" value="NZ_BMCG01000005.1"/>
</dbReference>
<comment type="caution">
    <text evidence="3">The sequence shown here is derived from an EMBL/GenBank/DDBJ whole genome shotgun (WGS) entry which is preliminary data.</text>
</comment>
<accession>A0A8J2UPY4</accession>
<keyword evidence="2" id="KW-0812">Transmembrane</keyword>